<gene>
    <name evidence="2" type="ORF">EAX62_06680</name>
</gene>
<keyword evidence="3" id="KW-1185">Reference proteome</keyword>
<dbReference type="Proteomes" id="UP000275256">
    <property type="component" value="Unassembled WGS sequence"/>
</dbReference>
<evidence type="ECO:0000313" key="2">
    <source>
        <dbReference type="EMBL" id="RMB62239.1"/>
    </source>
</evidence>
<proteinExistence type="predicted"/>
<dbReference type="SUPFAM" id="SSF54909">
    <property type="entry name" value="Dimeric alpha+beta barrel"/>
    <property type="match status" value="1"/>
</dbReference>
<dbReference type="InterPro" id="IPR011008">
    <property type="entry name" value="Dimeric_a/b-barrel"/>
</dbReference>
<organism evidence="2 3">
    <name type="scientific">Tessaracoccus antarcticus</name>
    <dbReference type="NCBI Taxonomy" id="2479848"/>
    <lineage>
        <taxon>Bacteria</taxon>
        <taxon>Bacillati</taxon>
        <taxon>Actinomycetota</taxon>
        <taxon>Actinomycetes</taxon>
        <taxon>Propionibacteriales</taxon>
        <taxon>Propionibacteriaceae</taxon>
        <taxon>Tessaracoccus</taxon>
    </lineage>
</organism>
<feature type="domain" description="ABM" evidence="1">
    <location>
        <begin position="11"/>
        <end position="67"/>
    </location>
</feature>
<dbReference type="InterPro" id="IPR007138">
    <property type="entry name" value="ABM_dom"/>
</dbReference>
<comment type="caution">
    <text evidence="2">The sequence shown here is derived from an EMBL/GenBank/DDBJ whole genome shotgun (WGS) entry which is preliminary data.</text>
</comment>
<dbReference type="Gene3D" id="3.30.70.100">
    <property type="match status" value="1"/>
</dbReference>
<dbReference type="AlphaFoldDB" id="A0A3M0GM34"/>
<protein>
    <submittedName>
        <fullName evidence="2">Antibiotic biosynthesis monooxygenase</fullName>
    </submittedName>
</protein>
<dbReference type="EMBL" id="REFW01000001">
    <property type="protein sequence ID" value="RMB62239.1"/>
    <property type="molecule type" value="Genomic_DNA"/>
</dbReference>
<evidence type="ECO:0000313" key="3">
    <source>
        <dbReference type="Proteomes" id="UP000275256"/>
    </source>
</evidence>
<keyword evidence="2" id="KW-0503">Monooxygenase</keyword>
<name>A0A3M0GM34_9ACTN</name>
<evidence type="ECO:0000259" key="1">
    <source>
        <dbReference type="Pfam" id="PF03992"/>
    </source>
</evidence>
<accession>A0A3M0GM34</accession>
<sequence length="99" mass="11138">MDHMGQRIMGVVTAHVAPEREEEFLAGIREILAGEKPDGFLRYEVLRGRDGLWLIHSVWRDREAMSALRAQGKTPAALMLLDRVGATHSHDLFTIEVST</sequence>
<dbReference type="Pfam" id="PF03992">
    <property type="entry name" value="ABM"/>
    <property type="match status" value="1"/>
</dbReference>
<dbReference type="GO" id="GO:0004497">
    <property type="term" value="F:monooxygenase activity"/>
    <property type="evidence" value="ECO:0007669"/>
    <property type="project" value="UniProtKB-KW"/>
</dbReference>
<keyword evidence="2" id="KW-0560">Oxidoreductase</keyword>
<reference evidence="2 3" key="1">
    <citation type="submission" date="2018-10" db="EMBL/GenBank/DDBJ databases">
        <title>Tessaracoccus antarcticuss sp. nov., isolated from sediment.</title>
        <authorList>
            <person name="Zhou L.Y."/>
            <person name="Du Z.J."/>
        </authorList>
    </citation>
    <scope>NUCLEOTIDE SEQUENCE [LARGE SCALE GENOMIC DNA]</scope>
    <source>
        <strain evidence="2 3">JDX10</strain>
    </source>
</reference>